<organism evidence="1 2">
    <name type="scientific">Trichonephila inaurata madagascariensis</name>
    <dbReference type="NCBI Taxonomy" id="2747483"/>
    <lineage>
        <taxon>Eukaryota</taxon>
        <taxon>Metazoa</taxon>
        <taxon>Ecdysozoa</taxon>
        <taxon>Arthropoda</taxon>
        <taxon>Chelicerata</taxon>
        <taxon>Arachnida</taxon>
        <taxon>Araneae</taxon>
        <taxon>Araneomorphae</taxon>
        <taxon>Entelegynae</taxon>
        <taxon>Araneoidea</taxon>
        <taxon>Nephilidae</taxon>
        <taxon>Trichonephila</taxon>
        <taxon>Trichonephila inaurata</taxon>
    </lineage>
</organism>
<dbReference type="Proteomes" id="UP000886998">
    <property type="component" value="Unassembled WGS sequence"/>
</dbReference>
<accession>A0A8X6XI24</accession>
<keyword evidence="2" id="KW-1185">Reference proteome</keyword>
<protein>
    <submittedName>
        <fullName evidence="1">Uncharacterized protein</fullName>
    </submittedName>
</protein>
<proteinExistence type="predicted"/>
<name>A0A8X6XI24_9ARAC</name>
<reference evidence="1" key="1">
    <citation type="submission" date="2020-08" db="EMBL/GenBank/DDBJ databases">
        <title>Multicomponent nature underlies the extraordinary mechanical properties of spider dragline silk.</title>
        <authorList>
            <person name="Kono N."/>
            <person name="Nakamura H."/>
            <person name="Mori M."/>
            <person name="Yoshida Y."/>
            <person name="Ohtoshi R."/>
            <person name="Malay A.D."/>
            <person name="Moran D.A.P."/>
            <person name="Tomita M."/>
            <person name="Numata K."/>
            <person name="Arakawa K."/>
        </authorList>
    </citation>
    <scope>NUCLEOTIDE SEQUENCE</scope>
</reference>
<evidence type="ECO:0000313" key="1">
    <source>
        <dbReference type="EMBL" id="GFY54263.1"/>
    </source>
</evidence>
<gene>
    <name evidence="1" type="ORF">TNIN_280341</name>
</gene>
<dbReference type="AlphaFoldDB" id="A0A8X6XI24"/>
<comment type="caution">
    <text evidence="1">The sequence shown here is derived from an EMBL/GenBank/DDBJ whole genome shotgun (WGS) entry which is preliminary data.</text>
</comment>
<dbReference type="EMBL" id="BMAV01009794">
    <property type="protein sequence ID" value="GFY54263.1"/>
    <property type="molecule type" value="Genomic_DNA"/>
</dbReference>
<sequence length="100" mass="11609">MESSSKLGRRVSRFSNKTIENISRIAYSTYEYQDLTLYSHSTGYRRTNYTGSVTLQKGLLCGLYAYIRSKEMQSNRSNRLLAYHRSTTCLSIKNLTLYLD</sequence>
<evidence type="ECO:0000313" key="2">
    <source>
        <dbReference type="Proteomes" id="UP000886998"/>
    </source>
</evidence>